<dbReference type="SMART" id="SM00448">
    <property type="entry name" value="REC"/>
    <property type="match status" value="1"/>
</dbReference>
<keyword evidence="5" id="KW-0804">Transcription</keyword>
<dbReference type="InterPro" id="IPR036388">
    <property type="entry name" value="WH-like_DNA-bd_sf"/>
</dbReference>
<dbReference type="PANTHER" id="PTHR48111:SF1">
    <property type="entry name" value="TWO-COMPONENT RESPONSE REGULATOR ORR33"/>
    <property type="match status" value="1"/>
</dbReference>
<dbReference type="InterPro" id="IPR016032">
    <property type="entry name" value="Sig_transdc_resp-reg_C-effctor"/>
</dbReference>
<dbReference type="SMART" id="SM00862">
    <property type="entry name" value="Trans_reg_C"/>
    <property type="match status" value="1"/>
</dbReference>
<dbReference type="Gene3D" id="6.10.250.690">
    <property type="match status" value="1"/>
</dbReference>
<dbReference type="InterPro" id="IPR001789">
    <property type="entry name" value="Sig_transdc_resp-reg_receiver"/>
</dbReference>
<dbReference type="GO" id="GO:0000156">
    <property type="term" value="F:phosphorelay response regulator activity"/>
    <property type="evidence" value="ECO:0007669"/>
    <property type="project" value="TreeGrafter"/>
</dbReference>
<reference evidence="8" key="1">
    <citation type="submission" date="2020-01" db="EMBL/GenBank/DDBJ databases">
        <authorList>
            <person name="Meier V. D."/>
            <person name="Meier V D."/>
        </authorList>
    </citation>
    <scope>NUCLEOTIDE SEQUENCE</scope>
    <source>
        <strain evidence="8">HLG_WM_MAG_04</strain>
    </source>
</reference>
<evidence type="ECO:0000256" key="4">
    <source>
        <dbReference type="ARBA" id="ARBA00023125"/>
    </source>
</evidence>
<feature type="domain" description="Response regulatory" evidence="7">
    <location>
        <begin position="3"/>
        <end position="117"/>
    </location>
</feature>
<keyword evidence="2" id="KW-0902">Two-component regulatory system</keyword>
<dbReference type="Gene3D" id="3.40.50.2300">
    <property type="match status" value="1"/>
</dbReference>
<gene>
    <name evidence="8" type="ORF">HELGO_WM2201</name>
</gene>
<keyword evidence="3" id="KW-0805">Transcription regulation</keyword>
<organism evidence="8">
    <name type="scientific">uncultured Sulfurovum sp</name>
    <dbReference type="NCBI Taxonomy" id="269237"/>
    <lineage>
        <taxon>Bacteria</taxon>
        <taxon>Pseudomonadati</taxon>
        <taxon>Campylobacterota</taxon>
        <taxon>Epsilonproteobacteria</taxon>
        <taxon>Campylobacterales</taxon>
        <taxon>Sulfurovaceae</taxon>
        <taxon>Sulfurovum</taxon>
        <taxon>environmental samples</taxon>
    </lineage>
</organism>
<evidence type="ECO:0000256" key="6">
    <source>
        <dbReference type="PROSITE-ProRule" id="PRU00169"/>
    </source>
</evidence>
<name>A0A6S6SJD4_9BACT</name>
<dbReference type="InterPro" id="IPR001867">
    <property type="entry name" value="OmpR/PhoB-type_DNA-bd"/>
</dbReference>
<evidence type="ECO:0000313" key="8">
    <source>
        <dbReference type="EMBL" id="CAA6803045.1"/>
    </source>
</evidence>
<dbReference type="EMBL" id="CACVAX010000006">
    <property type="protein sequence ID" value="CAA6803045.1"/>
    <property type="molecule type" value="Genomic_DNA"/>
</dbReference>
<dbReference type="GO" id="GO:0000976">
    <property type="term" value="F:transcription cis-regulatory region binding"/>
    <property type="evidence" value="ECO:0007669"/>
    <property type="project" value="TreeGrafter"/>
</dbReference>
<dbReference type="GO" id="GO:0006355">
    <property type="term" value="P:regulation of DNA-templated transcription"/>
    <property type="evidence" value="ECO:0007669"/>
    <property type="project" value="InterPro"/>
</dbReference>
<proteinExistence type="predicted"/>
<dbReference type="PANTHER" id="PTHR48111">
    <property type="entry name" value="REGULATOR OF RPOS"/>
    <property type="match status" value="1"/>
</dbReference>
<dbReference type="InterPro" id="IPR011006">
    <property type="entry name" value="CheY-like_superfamily"/>
</dbReference>
<dbReference type="Gene3D" id="1.10.10.10">
    <property type="entry name" value="Winged helix-like DNA-binding domain superfamily/Winged helix DNA-binding domain"/>
    <property type="match status" value="1"/>
</dbReference>
<feature type="modified residue" description="4-aspartylphosphate" evidence="6">
    <location>
        <position position="52"/>
    </location>
</feature>
<sequence length="209" mass="23738">MHKLLLLEDDPNLSKTLIKYLNRHNYDIDWAKNGEEALSFSYDNVYALYLFDINVPLINGVDVLTALREAEDFTPTIIISALIDVSSISQGFMAGADDYVKKPFDPDELLIRIKAKTSSLKKMLKFKDFEIDLQNHAISHHKQELHLGKVQKSLLITLIQNYPNPVSHEVLLLLLDKPSDVALRVNIAKLKKQVSVEIQNVRGVGYKVI</sequence>
<evidence type="ECO:0000256" key="1">
    <source>
        <dbReference type="ARBA" id="ARBA00022553"/>
    </source>
</evidence>
<dbReference type="GO" id="GO:0032993">
    <property type="term" value="C:protein-DNA complex"/>
    <property type="evidence" value="ECO:0007669"/>
    <property type="project" value="TreeGrafter"/>
</dbReference>
<evidence type="ECO:0000256" key="2">
    <source>
        <dbReference type="ARBA" id="ARBA00023012"/>
    </source>
</evidence>
<dbReference type="SUPFAM" id="SSF52172">
    <property type="entry name" value="CheY-like"/>
    <property type="match status" value="1"/>
</dbReference>
<evidence type="ECO:0000259" key="7">
    <source>
        <dbReference type="PROSITE" id="PS50110"/>
    </source>
</evidence>
<evidence type="ECO:0000256" key="3">
    <source>
        <dbReference type="ARBA" id="ARBA00023015"/>
    </source>
</evidence>
<dbReference type="Pfam" id="PF00072">
    <property type="entry name" value="Response_reg"/>
    <property type="match status" value="1"/>
</dbReference>
<dbReference type="SUPFAM" id="SSF46894">
    <property type="entry name" value="C-terminal effector domain of the bipartite response regulators"/>
    <property type="match status" value="1"/>
</dbReference>
<dbReference type="PROSITE" id="PS50110">
    <property type="entry name" value="RESPONSE_REGULATORY"/>
    <property type="match status" value="1"/>
</dbReference>
<keyword evidence="1 6" id="KW-0597">Phosphoprotein</keyword>
<dbReference type="AlphaFoldDB" id="A0A6S6SJD4"/>
<evidence type="ECO:0000256" key="5">
    <source>
        <dbReference type="ARBA" id="ARBA00023163"/>
    </source>
</evidence>
<protein>
    <recommendedName>
        <fullName evidence="7">Response regulatory domain-containing protein</fullName>
    </recommendedName>
</protein>
<accession>A0A6S6SJD4</accession>
<dbReference type="GO" id="GO:0005829">
    <property type="term" value="C:cytosol"/>
    <property type="evidence" value="ECO:0007669"/>
    <property type="project" value="TreeGrafter"/>
</dbReference>
<keyword evidence="4" id="KW-0238">DNA-binding</keyword>
<dbReference type="InterPro" id="IPR039420">
    <property type="entry name" value="WalR-like"/>
</dbReference>